<keyword evidence="4" id="KW-1185">Reference proteome</keyword>
<evidence type="ECO:0000256" key="1">
    <source>
        <dbReference type="SAM" id="MobiDB-lite"/>
    </source>
</evidence>
<dbReference type="Proteomes" id="UP001652680">
    <property type="component" value="Unassembled WGS sequence"/>
</dbReference>
<dbReference type="SUPFAM" id="SSF56672">
    <property type="entry name" value="DNA/RNA polymerases"/>
    <property type="match status" value="1"/>
</dbReference>
<reference evidence="3" key="2">
    <citation type="submission" date="2025-05" db="UniProtKB">
        <authorList>
            <consortium name="EnsemblMetazoa"/>
        </authorList>
    </citation>
    <scope>IDENTIFICATION</scope>
</reference>
<dbReference type="Pfam" id="PF00078">
    <property type="entry name" value="RVT_1"/>
    <property type="match status" value="1"/>
</dbReference>
<name>A0ABM5JCW3_DRORH</name>
<dbReference type="InterPro" id="IPR052560">
    <property type="entry name" value="RdDP_mobile_element"/>
</dbReference>
<evidence type="ECO:0000259" key="2">
    <source>
        <dbReference type="PROSITE" id="PS50878"/>
    </source>
</evidence>
<feature type="compositionally biased region" description="Polar residues" evidence="1">
    <location>
        <begin position="631"/>
        <end position="644"/>
    </location>
</feature>
<dbReference type="RefSeq" id="XP_044316659.1">
    <property type="nucleotide sequence ID" value="XM_044460724.1"/>
</dbReference>
<dbReference type="InterPro" id="IPR043502">
    <property type="entry name" value="DNA/RNA_pol_sf"/>
</dbReference>
<feature type="domain" description="Reverse transcriptase" evidence="2">
    <location>
        <begin position="1"/>
        <end position="268"/>
    </location>
</feature>
<accession>A0ABM5JCW3</accession>
<dbReference type="InterPro" id="IPR000477">
    <property type="entry name" value="RT_dom"/>
</dbReference>
<protein>
    <recommendedName>
        <fullName evidence="2">Reverse transcriptase domain-containing protein</fullName>
    </recommendedName>
</protein>
<dbReference type="GeneID" id="123037896"/>
<dbReference type="RefSeq" id="XP_044316661.1">
    <property type="nucleotide sequence ID" value="XM_044460726.1"/>
</dbReference>
<dbReference type="PROSITE" id="PS50878">
    <property type="entry name" value="RT_POL"/>
    <property type="match status" value="1"/>
</dbReference>
<organism evidence="3 4">
    <name type="scientific">Drosophila rhopaloa</name>
    <name type="common">Fruit fly</name>
    <dbReference type="NCBI Taxonomy" id="1041015"/>
    <lineage>
        <taxon>Eukaryota</taxon>
        <taxon>Metazoa</taxon>
        <taxon>Ecdysozoa</taxon>
        <taxon>Arthropoda</taxon>
        <taxon>Hexapoda</taxon>
        <taxon>Insecta</taxon>
        <taxon>Pterygota</taxon>
        <taxon>Neoptera</taxon>
        <taxon>Endopterygota</taxon>
        <taxon>Diptera</taxon>
        <taxon>Brachycera</taxon>
        <taxon>Muscomorpha</taxon>
        <taxon>Ephydroidea</taxon>
        <taxon>Drosophilidae</taxon>
        <taxon>Drosophila</taxon>
        <taxon>Sophophora</taxon>
    </lineage>
</organism>
<dbReference type="PANTHER" id="PTHR36688">
    <property type="entry name" value="ENDO/EXONUCLEASE/PHOSPHATASE DOMAIN-CONTAINING PROTEIN"/>
    <property type="match status" value="1"/>
</dbReference>
<dbReference type="GeneID" id="123037898"/>
<dbReference type="PANTHER" id="PTHR36688:SF1">
    <property type="entry name" value="ENDONUCLEASE_EXONUCLEASE_PHOSPHATASE DOMAIN-CONTAINING PROTEIN"/>
    <property type="match status" value="1"/>
</dbReference>
<reference evidence="4" key="1">
    <citation type="journal article" date="2021" name="Elife">
        <title>Highly contiguous assemblies of 101 drosophilid genomes.</title>
        <authorList>
            <person name="Kim B.Y."/>
            <person name="Wang J.R."/>
            <person name="Miller D.E."/>
            <person name="Barmina O."/>
            <person name="Delaney E."/>
            <person name="Thompson A."/>
            <person name="Comeault A.A."/>
            <person name="Peede D."/>
            <person name="D'Agostino E.R."/>
            <person name="Pelaez J."/>
            <person name="Aguilar J.M."/>
            <person name="Haji D."/>
            <person name="Matsunaga T."/>
            <person name="Armstrong E.E."/>
            <person name="Zych M."/>
            <person name="Ogawa Y."/>
            <person name="Stamenkovic-Radak M."/>
            <person name="Jelic M."/>
            <person name="Veselinovic M.S."/>
            <person name="Tanaskovic M."/>
            <person name="Eric P."/>
            <person name="Gao J.J."/>
            <person name="Katoh T.K."/>
            <person name="Toda M.J."/>
            <person name="Watabe H."/>
            <person name="Watada M."/>
            <person name="Davis J.S."/>
            <person name="Moyle L.C."/>
            <person name="Manoli G."/>
            <person name="Bertolini E."/>
            <person name="Kostal V."/>
            <person name="Hawley R.S."/>
            <person name="Takahashi A."/>
            <person name="Jones C.D."/>
            <person name="Price D.K."/>
            <person name="Whiteman N."/>
            <person name="Kopp A."/>
            <person name="Matute D.R."/>
            <person name="Petrov D.A."/>
        </authorList>
    </citation>
    <scope>NUCLEOTIDE SEQUENCE [LARGE SCALE GENOMIC DNA]</scope>
</reference>
<evidence type="ECO:0000313" key="3">
    <source>
        <dbReference type="EnsemblMetazoa" id="XP_044316661.1"/>
    </source>
</evidence>
<feature type="compositionally biased region" description="Polar residues" evidence="1">
    <location>
        <begin position="731"/>
        <end position="744"/>
    </location>
</feature>
<dbReference type="CDD" id="cd01650">
    <property type="entry name" value="RT_nLTR_like"/>
    <property type="match status" value="1"/>
</dbReference>
<dbReference type="EnsemblMetazoa" id="XM_044460726.1">
    <property type="protein sequence ID" value="XP_044316661.1"/>
    <property type="gene ID" value="LOC123037898"/>
</dbReference>
<feature type="region of interest" description="Disordered" evidence="1">
    <location>
        <begin position="720"/>
        <end position="744"/>
    </location>
</feature>
<feature type="region of interest" description="Disordered" evidence="1">
    <location>
        <begin position="757"/>
        <end position="776"/>
    </location>
</feature>
<dbReference type="EnsemblMetazoa" id="XM_044460724.1">
    <property type="protein sequence ID" value="XP_044316659.1"/>
    <property type="gene ID" value="LOC123037896"/>
</dbReference>
<proteinExistence type="predicted"/>
<feature type="region of interest" description="Disordered" evidence="1">
    <location>
        <begin position="621"/>
        <end position="644"/>
    </location>
</feature>
<evidence type="ECO:0000313" key="4">
    <source>
        <dbReference type="Proteomes" id="UP001652680"/>
    </source>
</evidence>
<sequence>MIKKPGKSHHEVDSYRPISLLAGFSKIFEVLLMKRMFRCKDFEDAVPAHQFGFRRGHSTEQQLFRVTQFIQNAFKQKLHCSAVFIDVSEAFDRVWHQGLLLKLAKLLPYCLLKTLDSYLTNRTFIVNGYNGHQSRIGTIAAGVPQGSVLGPILYTIYTADMPLPSSVERTLFKEQVDHKFMLLSTYADDTIIMCADKAAHIAINTNTTYLYEITEWASDWGITLNANKTVHVMFSNRTVSVSRGPKAPLIHGKIIQSHFKHRYLGLLLDKRLKLNHHTTQLANRVRASAYGLNWILGKQSKLPAASKALLYKQMIAPIWHYALPVWGPLVSKTQFKKIEVSQNKILRWVVQAGRYTRNKVIQSCYKVKSAQEVLDDASGRLANSLYAHPNAEARNLLIDLFTPNNQDLPVYSKQLETHFAPLRQLLLQQPEQHQQVVPTLIRLDQQQQKQYSLQQDQLRVEQQENNARQRQELAISSGTPQERPSIDWVNHQSRLVRSGSISRWDMARKIRFQPEYIQRLIMSPLLPSEIQPPTPEEQLEAGLNRLKLRLEKELLDTDDSADVANTATRPDTGEISSCDTLGPPEVPTHTNLAALLPPGARDKIIVNSAYEIQRLSAHQLTDTSAAAPRLTGNTDISSNTPMQPNSIAAEISPPSARKITGVKNQQPRLHWFTAATEFPTSAPLNPLEGTATNSAAGLAPTLLFGNTISDDWSCVSCVPDSSAQPPPLASETGTSSPHSAQRNWQVSDRQLIGRSLNAGSTAPIPATGETTLSSPEAPASIGLFSLLPPADRRTCCCPKSNRWEK</sequence>